<feature type="transmembrane region" description="Helical" evidence="2">
    <location>
        <begin position="462"/>
        <end position="485"/>
    </location>
</feature>
<sequence>MLGCNAPRPKKVPRERPGGQRKRPPLPLLPPPRGPPQPSACRCLSRRGESEGSAMAELPKSRARSPTLPPPAPAIFYGSVDPRNPVVHRFESDLSDCLGFLKRKREAGAASSKDQETTSLFNIWNNYRSRLPDWYYNETLVKIGDQLMEMKLHVLQARNICLYKIVCDKDSNLLNQDSVKTCFGILTILQLIMQMTLPHEHLCWIVYNGTVHMYTICRHLMTIGQSAKVLEYLLWASLCMESSIPLLAVHYLTWRSTLYAAVCQCYYDCQSGIHGEVFARRGLIKIDELKQMEFMSSSPLSTETKKKFKEATVKMAAMIFKRTVFEPRRRPKGVLRPRIKANLKEAQHLPWPRTITERLLMEIFDCNSSIFFSIMEALFDKNRRTLIPGPSVPDEIEVRDIIAELCFAGADILDGRLQFWNMTALEDKFLVASHLILLKSVNVYAALRFIKIVFSYEEWDSFDHAIVVFFSFLQVMNFISFIQFYNTIIDHVVSLFKNNKPCILISILESKQSKGSVQPPKITDDLFLLARTLYSSVCKSEEVHQPSREMIIDATMFLWQKCKVGIQKIQMSGSNFLKFMHKYQTPKVIFYHKPIYSCFIYFFYILVLIHIFI</sequence>
<evidence type="ECO:0000313" key="3">
    <source>
        <dbReference type="Ensembl" id="ENSPTXP00000003172.1"/>
    </source>
</evidence>
<organism evidence="3 4">
    <name type="scientific">Pseudonaja textilis</name>
    <name type="common">Eastern brown snake</name>
    <dbReference type="NCBI Taxonomy" id="8673"/>
    <lineage>
        <taxon>Eukaryota</taxon>
        <taxon>Metazoa</taxon>
        <taxon>Chordata</taxon>
        <taxon>Craniata</taxon>
        <taxon>Vertebrata</taxon>
        <taxon>Euteleostomi</taxon>
        <taxon>Lepidosauria</taxon>
        <taxon>Squamata</taxon>
        <taxon>Bifurcata</taxon>
        <taxon>Unidentata</taxon>
        <taxon>Episquamata</taxon>
        <taxon>Toxicofera</taxon>
        <taxon>Serpentes</taxon>
        <taxon>Colubroidea</taxon>
        <taxon>Elapidae</taxon>
        <taxon>Hydrophiinae</taxon>
        <taxon>Pseudonaja</taxon>
    </lineage>
</organism>
<proteinExistence type="predicted"/>
<reference evidence="3" key="2">
    <citation type="submission" date="2025-09" db="UniProtKB">
        <authorList>
            <consortium name="Ensembl"/>
        </authorList>
    </citation>
    <scope>IDENTIFICATION</scope>
</reference>
<dbReference type="Ensembl" id="ENSPTXT00000003265.1">
    <property type="protein sequence ID" value="ENSPTXP00000003172.1"/>
    <property type="gene ID" value="ENSPTXG00000002414.1"/>
</dbReference>
<keyword evidence="2" id="KW-0812">Transmembrane</keyword>
<protein>
    <recommendedName>
        <fullName evidence="5">Cilia and flagella associated protein 54</fullName>
    </recommendedName>
</protein>
<dbReference type="PANTHER" id="PTHR33487:SF1">
    <property type="entry name" value="CILIA- AND FLAGELLA-ASSOCIATED PROTEIN 54"/>
    <property type="match status" value="1"/>
</dbReference>
<dbReference type="Pfam" id="PF14858">
    <property type="entry name" value="CFAP54_N"/>
    <property type="match status" value="1"/>
</dbReference>
<evidence type="ECO:0000256" key="1">
    <source>
        <dbReference type="SAM" id="MobiDB-lite"/>
    </source>
</evidence>
<keyword evidence="2" id="KW-0472">Membrane</keyword>
<feature type="transmembrane region" description="Helical" evidence="2">
    <location>
        <begin position="594"/>
        <end position="612"/>
    </location>
</feature>
<dbReference type="GeneTree" id="ENSGT00940000162970"/>
<accession>A0A670Y1K6</accession>
<reference evidence="3" key="1">
    <citation type="submission" date="2025-08" db="UniProtKB">
        <authorList>
            <consortium name="Ensembl"/>
        </authorList>
    </citation>
    <scope>IDENTIFICATION</scope>
</reference>
<dbReference type="Proteomes" id="UP000472273">
    <property type="component" value="Unplaced"/>
</dbReference>
<dbReference type="PANTHER" id="PTHR33487">
    <property type="entry name" value="CILIA- AND FLAGELLA-ASSOCIATED PROTEIN 54"/>
    <property type="match status" value="1"/>
</dbReference>
<name>A0A670Y1K6_PSETE</name>
<evidence type="ECO:0008006" key="5">
    <source>
        <dbReference type="Google" id="ProtNLM"/>
    </source>
</evidence>
<evidence type="ECO:0000313" key="4">
    <source>
        <dbReference type="Proteomes" id="UP000472273"/>
    </source>
</evidence>
<keyword evidence="4" id="KW-1185">Reference proteome</keyword>
<evidence type="ECO:0000256" key="2">
    <source>
        <dbReference type="SAM" id="Phobius"/>
    </source>
</evidence>
<dbReference type="AlphaFoldDB" id="A0A670Y1K6"/>
<feature type="compositionally biased region" description="Pro residues" evidence="1">
    <location>
        <begin position="25"/>
        <end position="38"/>
    </location>
</feature>
<dbReference type="GO" id="GO:0060271">
    <property type="term" value="P:cilium assembly"/>
    <property type="evidence" value="ECO:0007669"/>
    <property type="project" value="TreeGrafter"/>
</dbReference>
<dbReference type="OMA" id="XEYKLAL"/>
<keyword evidence="2" id="KW-1133">Transmembrane helix</keyword>
<feature type="region of interest" description="Disordered" evidence="1">
    <location>
        <begin position="1"/>
        <end position="70"/>
    </location>
</feature>
<dbReference type="InterPro" id="IPR027912">
    <property type="entry name" value="CFAP54"/>
</dbReference>